<comment type="function">
    <text evidence="11">Catalyzes the addition and repair of the essential 3'-terminal CCA sequence in tRNAs without using a nucleic acid template. Adds these three nucleotides in the order of C, C, and A to the tRNA nucleotide-73, using CTP and ATP as substrates and producing inorganic pyrophosphate. tRNA 3'-terminal CCA addition is required both for tRNA processing and repair. Also involved in tRNA surveillance by mediating tandem CCA addition to generate a CCACCA at the 3' terminus of unstable tRNAs. While stable tRNAs receive only 3'-terminal CCA, unstable tRNAs are marked with CCACCA and rapidly degraded.</text>
</comment>
<dbReference type="InterPro" id="IPR032828">
    <property type="entry name" value="PolyA_RNA-bd"/>
</dbReference>
<feature type="binding site" evidence="11">
    <location>
        <position position="11"/>
    </location>
    <ligand>
        <name>ATP</name>
        <dbReference type="ChEBI" id="CHEBI:30616"/>
    </ligand>
</feature>
<feature type="binding site" evidence="11">
    <location>
        <position position="91"/>
    </location>
    <ligand>
        <name>CTP</name>
        <dbReference type="ChEBI" id="CHEBI:37563"/>
    </ligand>
</feature>
<gene>
    <name evidence="11 14" type="primary">cca</name>
    <name evidence="14" type="ORF">MARSALSMR5_00936</name>
</gene>
<comment type="cofactor">
    <cofactor evidence="1 11">
        <name>Mg(2+)</name>
        <dbReference type="ChEBI" id="CHEBI:18420"/>
    </cofactor>
</comment>
<dbReference type="InterPro" id="IPR012006">
    <property type="entry name" value="CCA_bact"/>
</dbReference>
<evidence type="ECO:0000256" key="10">
    <source>
        <dbReference type="ARBA" id="ARBA00022884"/>
    </source>
</evidence>
<organism evidence="14 15">
    <name type="scientific">Marinobacter salarius</name>
    <dbReference type="NCBI Taxonomy" id="1420917"/>
    <lineage>
        <taxon>Bacteria</taxon>
        <taxon>Pseudomonadati</taxon>
        <taxon>Pseudomonadota</taxon>
        <taxon>Gammaproteobacteria</taxon>
        <taxon>Pseudomonadales</taxon>
        <taxon>Marinobacteraceae</taxon>
        <taxon>Marinobacter</taxon>
    </lineage>
</organism>
<dbReference type="SUPFAM" id="SSF81301">
    <property type="entry name" value="Nucleotidyltransferase"/>
    <property type="match status" value="1"/>
</dbReference>
<dbReference type="CDD" id="cd05398">
    <property type="entry name" value="NT_ClassII-CCAase"/>
    <property type="match status" value="1"/>
</dbReference>
<dbReference type="Pfam" id="PF12627">
    <property type="entry name" value="PolyA_pol_RNAbd"/>
    <property type="match status" value="1"/>
</dbReference>
<evidence type="ECO:0000259" key="12">
    <source>
        <dbReference type="Pfam" id="PF01743"/>
    </source>
</evidence>
<dbReference type="PIRSF" id="PIRSF000813">
    <property type="entry name" value="CCA_bact"/>
    <property type="match status" value="1"/>
</dbReference>
<dbReference type="GO" id="GO:0160016">
    <property type="term" value="F:CCACCA tRNA nucleotidyltransferase activity"/>
    <property type="evidence" value="ECO:0007669"/>
    <property type="project" value="RHEA"/>
</dbReference>
<feature type="binding site" evidence="11">
    <location>
        <position position="137"/>
    </location>
    <ligand>
        <name>ATP</name>
        <dbReference type="ChEBI" id="CHEBI:30616"/>
    </ligand>
</feature>
<dbReference type="PANTHER" id="PTHR47545:SF1">
    <property type="entry name" value="MULTIFUNCTIONAL CCA PROTEIN"/>
    <property type="match status" value="1"/>
</dbReference>
<feature type="binding site" evidence="11">
    <location>
        <position position="8"/>
    </location>
    <ligand>
        <name>CTP</name>
        <dbReference type="ChEBI" id="CHEBI:37563"/>
    </ligand>
</feature>
<comment type="catalytic activity">
    <reaction evidence="11">
        <text>a tRNA precursor + 2 CTP + ATP = a tRNA with a 3' CCA end + 3 diphosphate</text>
        <dbReference type="Rhea" id="RHEA:14433"/>
        <dbReference type="Rhea" id="RHEA-COMP:10465"/>
        <dbReference type="Rhea" id="RHEA-COMP:10468"/>
        <dbReference type="ChEBI" id="CHEBI:30616"/>
        <dbReference type="ChEBI" id="CHEBI:33019"/>
        <dbReference type="ChEBI" id="CHEBI:37563"/>
        <dbReference type="ChEBI" id="CHEBI:74896"/>
        <dbReference type="ChEBI" id="CHEBI:83071"/>
        <dbReference type="EC" id="2.7.7.72"/>
    </reaction>
</comment>
<dbReference type="GO" id="GO:0042245">
    <property type="term" value="P:RNA repair"/>
    <property type="evidence" value="ECO:0007669"/>
    <property type="project" value="UniProtKB-KW"/>
</dbReference>
<reference evidence="14 15" key="1">
    <citation type="submission" date="2017-04" db="EMBL/GenBank/DDBJ databases">
        <title>Genome Sequence of Marinobacter salarius strain SMR5 Isolated from a culture of the Diatom Skeletonema marinoi.</title>
        <authorList>
            <person name="Topel M."/>
            <person name="Pinder M.I.M."/>
            <person name="Johansson O.N."/>
            <person name="Kourtchenko O."/>
            <person name="Godhe A."/>
            <person name="Clarke A.K."/>
        </authorList>
    </citation>
    <scope>NUCLEOTIDE SEQUENCE [LARGE SCALE GENOMIC DNA]</scope>
    <source>
        <strain evidence="14 15">SMR5</strain>
    </source>
</reference>
<evidence type="ECO:0000259" key="13">
    <source>
        <dbReference type="Pfam" id="PF12627"/>
    </source>
</evidence>
<comment type="similarity">
    <text evidence="11">Belongs to the tRNA nucleotidyltransferase/poly(A) polymerase family. Bacterial CCA-adding enzyme type 2 subfamily.</text>
</comment>
<dbReference type="GeneID" id="77254922"/>
<evidence type="ECO:0000256" key="1">
    <source>
        <dbReference type="ARBA" id="ARBA00001946"/>
    </source>
</evidence>
<keyword evidence="2 11" id="KW-0808">Transferase</keyword>
<comment type="catalytic activity">
    <reaction evidence="11">
        <text>a tRNA with a 3' CCA end + 2 CTP + ATP = a tRNA with a 3' CCACCA end + 3 diphosphate</text>
        <dbReference type="Rhea" id="RHEA:76235"/>
        <dbReference type="Rhea" id="RHEA-COMP:10468"/>
        <dbReference type="Rhea" id="RHEA-COMP:18655"/>
        <dbReference type="ChEBI" id="CHEBI:30616"/>
        <dbReference type="ChEBI" id="CHEBI:33019"/>
        <dbReference type="ChEBI" id="CHEBI:37563"/>
        <dbReference type="ChEBI" id="CHEBI:83071"/>
        <dbReference type="ChEBI" id="CHEBI:195187"/>
    </reaction>
</comment>
<dbReference type="GO" id="GO:0000049">
    <property type="term" value="F:tRNA binding"/>
    <property type="evidence" value="ECO:0007669"/>
    <property type="project" value="UniProtKB-UniRule"/>
</dbReference>
<keyword evidence="7 11" id="KW-0692">RNA repair</keyword>
<dbReference type="GO" id="GO:0005524">
    <property type="term" value="F:ATP binding"/>
    <property type="evidence" value="ECO:0007669"/>
    <property type="project" value="UniProtKB-UniRule"/>
</dbReference>
<evidence type="ECO:0000256" key="8">
    <source>
        <dbReference type="ARBA" id="ARBA00022840"/>
    </source>
</evidence>
<dbReference type="RefSeq" id="WP_085679177.1">
    <property type="nucleotide sequence ID" value="NZ_CP020931.1"/>
</dbReference>
<dbReference type="EMBL" id="CP020931">
    <property type="protein sequence ID" value="ARM83030.1"/>
    <property type="molecule type" value="Genomic_DNA"/>
</dbReference>
<keyword evidence="5 11" id="KW-0479">Metal-binding</keyword>
<evidence type="ECO:0000256" key="6">
    <source>
        <dbReference type="ARBA" id="ARBA00022741"/>
    </source>
</evidence>
<dbReference type="HAMAP" id="MF_01262">
    <property type="entry name" value="CCA_bact_type2"/>
    <property type="match status" value="1"/>
</dbReference>
<dbReference type="EC" id="2.7.7.72" evidence="11"/>
<dbReference type="InterPro" id="IPR002646">
    <property type="entry name" value="PolA_pol_head_dom"/>
</dbReference>
<dbReference type="SUPFAM" id="SSF81891">
    <property type="entry name" value="Poly A polymerase C-terminal region-like"/>
    <property type="match status" value="1"/>
</dbReference>
<dbReference type="InterPro" id="IPR050124">
    <property type="entry name" value="tRNA_CCA-adding_enzyme"/>
</dbReference>
<dbReference type="Pfam" id="PF01743">
    <property type="entry name" value="PolyA_pol"/>
    <property type="match status" value="1"/>
</dbReference>
<proteinExistence type="inferred from homology"/>
<feature type="binding site" evidence="11">
    <location>
        <position position="140"/>
    </location>
    <ligand>
        <name>CTP</name>
        <dbReference type="ChEBI" id="CHEBI:37563"/>
    </ligand>
</feature>
<feature type="domain" description="tRNA nucleotidyltransferase/poly(A) polymerase RNA and SrmB- binding" evidence="13">
    <location>
        <begin position="149"/>
        <end position="212"/>
    </location>
</feature>
<evidence type="ECO:0000256" key="11">
    <source>
        <dbReference type="HAMAP-Rule" id="MF_01262"/>
    </source>
</evidence>
<keyword evidence="4 11" id="KW-0548">Nucleotidyltransferase</keyword>
<dbReference type="AlphaFoldDB" id="A0A1W6K6M0"/>
<dbReference type="Gene3D" id="1.10.3090.10">
    <property type="entry name" value="cca-adding enzyme, domain 2"/>
    <property type="match status" value="1"/>
</dbReference>
<feature type="binding site" evidence="11">
    <location>
        <position position="11"/>
    </location>
    <ligand>
        <name>CTP</name>
        <dbReference type="ChEBI" id="CHEBI:37563"/>
    </ligand>
</feature>
<feature type="binding site" evidence="11">
    <location>
        <position position="21"/>
    </location>
    <ligand>
        <name>Mg(2+)</name>
        <dbReference type="ChEBI" id="CHEBI:18420"/>
    </ligand>
</feature>
<dbReference type="InterPro" id="IPR043519">
    <property type="entry name" value="NT_sf"/>
</dbReference>
<evidence type="ECO:0000256" key="4">
    <source>
        <dbReference type="ARBA" id="ARBA00022695"/>
    </source>
</evidence>
<name>A0A1W6K6M0_9GAMM</name>
<keyword evidence="8 11" id="KW-0067">ATP-binding</keyword>
<evidence type="ECO:0000256" key="9">
    <source>
        <dbReference type="ARBA" id="ARBA00022842"/>
    </source>
</evidence>
<dbReference type="GO" id="GO:0001680">
    <property type="term" value="P:tRNA 3'-terminal CCA addition"/>
    <property type="evidence" value="ECO:0007669"/>
    <property type="project" value="UniProtKB-UniRule"/>
</dbReference>
<dbReference type="Gene3D" id="3.30.460.10">
    <property type="entry name" value="Beta Polymerase, domain 2"/>
    <property type="match status" value="1"/>
</dbReference>
<feature type="binding site" evidence="11">
    <location>
        <position position="140"/>
    </location>
    <ligand>
        <name>ATP</name>
        <dbReference type="ChEBI" id="CHEBI:30616"/>
    </ligand>
</feature>
<keyword evidence="6 11" id="KW-0547">Nucleotide-binding</keyword>
<feature type="domain" description="Poly A polymerase head" evidence="12">
    <location>
        <begin position="3"/>
        <end position="122"/>
    </location>
</feature>
<dbReference type="GO" id="GO:0004810">
    <property type="term" value="F:CCA tRNA nucleotidyltransferase activity"/>
    <property type="evidence" value="ECO:0007669"/>
    <property type="project" value="UniProtKB-UniRule"/>
</dbReference>
<protein>
    <recommendedName>
        <fullName evidence="11">CCA-adding enzyme</fullName>
        <ecNumber evidence="11">2.7.7.72</ecNumber>
    </recommendedName>
    <alternativeName>
        <fullName evidence="11">CCA tRNA nucleotidyltransferase</fullName>
    </alternativeName>
    <alternativeName>
        <fullName evidence="11">tRNA CCA-pyrophosphorylase</fullName>
    </alternativeName>
    <alternativeName>
        <fullName evidence="11">tRNA adenylyl-/cytidylyl- transferase</fullName>
    </alternativeName>
    <alternativeName>
        <fullName evidence="11">tRNA nucleotidyltransferase</fullName>
    </alternativeName>
    <alternativeName>
        <fullName evidence="11">tRNA-NT</fullName>
    </alternativeName>
</protein>
<dbReference type="STRING" id="1420917.AU15_11700"/>
<evidence type="ECO:0000256" key="7">
    <source>
        <dbReference type="ARBA" id="ARBA00022800"/>
    </source>
</evidence>
<sequence>MKTYLVGGAVRDELLGLPVKDRDWVVTGATPEDMLRKGFKQVGADFPVFLHPDTREEYALARTERKQGRGYHGFTVYSAPDVPLEDDLKRRDLTINAMAKSTAGEIVDPFHGRQDLQDHKLRHVSEAFAEDPLRILRTARFAARLQPQGFTIAEPTMALMRQMVDQGEVGDLVPERVWQEIQRALHEQEPGTFFEVLRECGALAVLIPELEPLEAFSGAIGALRRAHESSDDTSVRFAALLSPLAPAEARNRARAMKAPNDCQDLTRLITDVIPKIHTITSHDADLLLDMLDGADVWRRADRFSGLLVALKCALPEPERHRVDWLKSAQHAATGVQAKTLMEQGFRGKELGEAIRKERLRRILAFLNKE</sequence>
<feature type="binding site" evidence="11">
    <location>
        <position position="137"/>
    </location>
    <ligand>
        <name>CTP</name>
        <dbReference type="ChEBI" id="CHEBI:37563"/>
    </ligand>
</feature>
<evidence type="ECO:0000313" key="14">
    <source>
        <dbReference type="EMBL" id="ARM83030.1"/>
    </source>
</evidence>
<evidence type="ECO:0000313" key="15">
    <source>
        <dbReference type="Proteomes" id="UP000193100"/>
    </source>
</evidence>
<dbReference type="GO" id="GO:0000287">
    <property type="term" value="F:magnesium ion binding"/>
    <property type="evidence" value="ECO:0007669"/>
    <property type="project" value="UniProtKB-UniRule"/>
</dbReference>
<keyword evidence="10 11" id="KW-0694">RNA-binding</keyword>
<feature type="binding site" evidence="11">
    <location>
        <position position="8"/>
    </location>
    <ligand>
        <name>ATP</name>
        <dbReference type="ChEBI" id="CHEBI:30616"/>
    </ligand>
</feature>
<dbReference type="PANTHER" id="PTHR47545">
    <property type="entry name" value="MULTIFUNCTIONAL CCA PROTEIN"/>
    <property type="match status" value="1"/>
</dbReference>
<keyword evidence="3 11" id="KW-0819">tRNA processing</keyword>
<keyword evidence="9 11" id="KW-0460">Magnesium</keyword>
<accession>A0A1W6K6M0</accession>
<dbReference type="Proteomes" id="UP000193100">
    <property type="component" value="Chromosome"/>
</dbReference>
<evidence type="ECO:0000256" key="2">
    <source>
        <dbReference type="ARBA" id="ARBA00022679"/>
    </source>
</evidence>
<comment type="miscellaneous">
    <text evidence="11">A single active site specifically recognizes both ATP and CTP and is responsible for their addition.</text>
</comment>
<evidence type="ECO:0000256" key="3">
    <source>
        <dbReference type="ARBA" id="ARBA00022694"/>
    </source>
</evidence>
<feature type="binding site" evidence="11">
    <location>
        <position position="91"/>
    </location>
    <ligand>
        <name>ATP</name>
        <dbReference type="ChEBI" id="CHEBI:30616"/>
    </ligand>
</feature>
<feature type="binding site" evidence="11">
    <location>
        <position position="23"/>
    </location>
    <ligand>
        <name>Mg(2+)</name>
        <dbReference type="ChEBI" id="CHEBI:18420"/>
    </ligand>
</feature>
<evidence type="ECO:0000256" key="5">
    <source>
        <dbReference type="ARBA" id="ARBA00022723"/>
    </source>
</evidence>